<dbReference type="InterPro" id="IPR036388">
    <property type="entry name" value="WH-like_DNA-bd_sf"/>
</dbReference>
<dbReference type="InterPro" id="IPR016032">
    <property type="entry name" value="Sig_transdc_resp-reg_C-effctor"/>
</dbReference>
<feature type="domain" description="HTH luxR-type" evidence="1">
    <location>
        <begin position="306"/>
        <end position="363"/>
    </location>
</feature>
<dbReference type="Proteomes" id="UP000680805">
    <property type="component" value="Chromosome"/>
</dbReference>
<sequence>MAKQLSELISEIYDAALAPSLWEHVVGKAGRFVGGSAASIFSKSPTSGEGSVYCESGIGPHYRQLYFDKYIRFDPTTTGHYFADVGQPIAVADLMAYDEFLDTRFYKEWVQPQGLVDFVSAVLDKSMTTAAFFGVFRHERDGVVDDDARRRMRLIVPHVRRAVLVGRLFDLKSAEAATFADTLDGLNTGICLVDSLGRIVHANLACHVILDDGNALFAAEGRLVARDAKFDCTLQQLFAAAGGGDAAIGTQGIALPLTGQNGARYVVHTLPLTSGARRTKGIAATAVFIRRVALETLSPPEVIARTYKLTPTELRVLLAIVEVGGVPEVAAALGVGETTIKTHLRRLFGKTGADRQADLVKIVAGFASPLISQGM</sequence>
<proteinExistence type="predicted"/>
<dbReference type="SUPFAM" id="SSF46894">
    <property type="entry name" value="C-terminal effector domain of the bipartite response regulators"/>
    <property type="match status" value="1"/>
</dbReference>
<accession>A0A975NTN3</accession>
<organism evidence="2 3">
    <name type="scientific">Bradyrhizobium sediminis</name>
    <dbReference type="NCBI Taxonomy" id="2840469"/>
    <lineage>
        <taxon>Bacteria</taxon>
        <taxon>Pseudomonadati</taxon>
        <taxon>Pseudomonadota</taxon>
        <taxon>Alphaproteobacteria</taxon>
        <taxon>Hyphomicrobiales</taxon>
        <taxon>Nitrobacteraceae</taxon>
        <taxon>Bradyrhizobium</taxon>
    </lineage>
</organism>
<dbReference type="EMBL" id="CP076135">
    <property type="protein sequence ID" value="QWG20466.1"/>
    <property type="molecule type" value="Genomic_DNA"/>
</dbReference>
<protein>
    <submittedName>
        <fullName evidence="2">LuxR family transcriptional regulator</fullName>
    </submittedName>
</protein>
<dbReference type="AlphaFoldDB" id="A0A975NTN3"/>
<reference evidence="2" key="1">
    <citation type="submission" date="2021-06" db="EMBL/GenBank/DDBJ databases">
        <title>Bradyrhizobium sp. S2-11-2 Genome sequencing.</title>
        <authorList>
            <person name="Jin L."/>
        </authorList>
    </citation>
    <scope>NUCLEOTIDE SEQUENCE</scope>
    <source>
        <strain evidence="2">S2-11-2</strain>
    </source>
</reference>
<dbReference type="SMART" id="SM00421">
    <property type="entry name" value="HTH_LUXR"/>
    <property type="match status" value="1"/>
</dbReference>
<evidence type="ECO:0000313" key="2">
    <source>
        <dbReference type="EMBL" id="QWG20466.1"/>
    </source>
</evidence>
<evidence type="ECO:0000313" key="3">
    <source>
        <dbReference type="Proteomes" id="UP000680805"/>
    </source>
</evidence>
<dbReference type="Pfam" id="PF00196">
    <property type="entry name" value="GerE"/>
    <property type="match status" value="1"/>
</dbReference>
<dbReference type="RefSeq" id="WP_215615936.1">
    <property type="nucleotide sequence ID" value="NZ_CP076135.1"/>
</dbReference>
<name>A0A975NTN3_9BRAD</name>
<gene>
    <name evidence="2" type="ORF">KMZ68_11835</name>
</gene>
<dbReference type="KEGG" id="bsei:KMZ68_11835"/>
<evidence type="ECO:0000259" key="1">
    <source>
        <dbReference type="SMART" id="SM00421"/>
    </source>
</evidence>
<dbReference type="Gene3D" id="1.10.10.10">
    <property type="entry name" value="Winged helix-like DNA-binding domain superfamily/Winged helix DNA-binding domain"/>
    <property type="match status" value="1"/>
</dbReference>
<dbReference type="GO" id="GO:0006355">
    <property type="term" value="P:regulation of DNA-templated transcription"/>
    <property type="evidence" value="ECO:0007669"/>
    <property type="project" value="InterPro"/>
</dbReference>
<dbReference type="GO" id="GO:0003677">
    <property type="term" value="F:DNA binding"/>
    <property type="evidence" value="ECO:0007669"/>
    <property type="project" value="InterPro"/>
</dbReference>
<dbReference type="InterPro" id="IPR000792">
    <property type="entry name" value="Tscrpt_reg_LuxR_C"/>
</dbReference>